<dbReference type="InterPro" id="IPR042100">
    <property type="entry name" value="Bug_dom1"/>
</dbReference>
<comment type="caution">
    <text evidence="3">The sequence shown here is derived from an EMBL/GenBank/DDBJ whole genome shotgun (WGS) entry which is preliminary data.</text>
</comment>
<dbReference type="Proteomes" id="UP001224845">
    <property type="component" value="Unassembled WGS sequence"/>
</dbReference>
<organism evidence="3 4">
    <name type="scientific">Variovorax paradoxus</name>
    <dbReference type="NCBI Taxonomy" id="34073"/>
    <lineage>
        <taxon>Bacteria</taxon>
        <taxon>Pseudomonadati</taxon>
        <taxon>Pseudomonadota</taxon>
        <taxon>Betaproteobacteria</taxon>
        <taxon>Burkholderiales</taxon>
        <taxon>Comamonadaceae</taxon>
        <taxon>Variovorax</taxon>
    </lineage>
</organism>
<gene>
    <name evidence="3" type="ORF">J2W39_004581</name>
</gene>
<dbReference type="PROSITE" id="PS51318">
    <property type="entry name" value="TAT"/>
    <property type="match status" value="1"/>
</dbReference>
<sequence length="328" mass="34411">MHAMQRRAFLAAGSAAALFAATAQRAWAAFPDKPIKLIVPWAAGGSTDAIARAMAQRMSQTIGSSVIVDNRPGAAGQIGTEAAAKAAPDGYTLAIVELPHAIAPAVTARLPYDLLRDFTPVTMIGTSPLVFFAGMDNDSRDFKTFVKTAAARPMPPAIAHSGAGTVSHLAAELLASRTGIRFNMVPYRGSAPALTDVAAGTVAGHFATLASGSSLLGANRIRPLLVTSAQRVAIPGLKEVPALAESGLKGMEIDQWWALVAPATTPLELIERLRREAIAALDHASVKERMAVLGVQLKGSTTGELRAFMRSEAERWQKVAHGIGLQPQ</sequence>
<keyword evidence="3" id="KW-0675">Receptor</keyword>
<protein>
    <submittedName>
        <fullName evidence="3">Tripartite-type tricarboxylate transporter receptor subunit TctC</fullName>
    </submittedName>
</protein>
<dbReference type="Pfam" id="PF03401">
    <property type="entry name" value="TctC"/>
    <property type="match status" value="1"/>
</dbReference>
<dbReference type="Gene3D" id="3.40.190.150">
    <property type="entry name" value="Bordetella uptake gene, domain 1"/>
    <property type="match status" value="1"/>
</dbReference>
<evidence type="ECO:0000313" key="4">
    <source>
        <dbReference type="Proteomes" id="UP001224845"/>
    </source>
</evidence>
<dbReference type="Gene3D" id="3.40.190.10">
    <property type="entry name" value="Periplasmic binding protein-like II"/>
    <property type="match status" value="1"/>
</dbReference>
<accession>A0AAW8EJZ1</accession>
<evidence type="ECO:0000256" key="2">
    <source>
        <dbReference type="SAM" id="SignalP"/>
    </source>
</evidence>
<dbReference type="InterPro" id="IPR006311">
    <property type="entry name" value="TAT_signal"/>
</dbReference>
<feature type="signal peptide" evidence="2">
    <location>
        <begin position="1"/>
        <end position="28"/>
    </location>
</feature>
<comment type="similarity">
    <text evidence="1">Belongs to the UPF0065 (bug) family.</text>
</comment>
<dbReference type="PANTHER" id="PTHR42928:SF5">
    <property type="entry name" value="BLR1237 PROTEIN"/>
    <property type="match status" value="1"/>
</dbReference>
<dbReference type="EMBL" id="JAUSRV010000012">
    <property type="protein sequence ID" value="MDP9973323.1"/>
    <property type="molecule type" value="Genomic_DNA"/>
</dbReference>
<feature type="chain" id="PRO_5044004049" evidence="2">
    <location>
        <begin position="29"/>
        <end position="328"/>
    </location>
</feature>
<name>A0AAW8EJZ1_VARPD</name>
<dbReference type="InterPro" id="IPR005064">
    <property type="entry name" value="BUG"/>
</dbReference>
<dbReference type="PIRSF" id="PIRSF017082">
    <property type="entry name" value="YflP"/>
    <property type="match status" value="1"/>
</dbReference>
<dbReference type="RefSeq" id="WP_062365615.1">
    <property type="nucleotide sequence ID" value="NZ_CAIGKF010000019.1"/>
</dbReference>
<reference evidence="3" key="1">
    <citation type="submission" date="2023-07" db="EMBL/GenBank/DDBJ databases">
        <title>Sorghum-associated microbial communities from plants grown in Nebraska, USA.</title>
        <authorList>
            <person name="Schachtman D."/>
        </authorList>
    </citation>
    <scope>NUCLEOTIDE SEQUENCE</scope>
    <source>
        <strain evidence="3">DS3315</strain>
    </source>
</reference>
<dbReference type="GeneID" id="99715849"/>
<dbReference type="PANTHER" id="PTHR42928">
    <property type="entry name" value="TRICARBOXYLATE-BINDING PROTEIN"/>
    <property type="match status" value="1"/>
</dbReference>
<keyword evidence="2" id="KW-0732">Signal</keyword>
<evidence type="ECO:0000256" key="1">
    <source>
        <dbReference type="ARBA" id="ARBA00006987"/>
    </source>
</evidence>
<proteinExistence type="inferred from homology"/>
<dbReference type="AlphaFoldDB" id="A0AAW8EJZ1"/>
<evidence type="ECO:0000313" key="3">
    <source>
        <dbReference type="EMBL" id="MDP9973323.1"/>
    </source>
</evidence>